<dbReference type="SUPFAM" id="SSF101908">
    <property type="entry name" value="Putative isomerase YbhE"/>
    <property type="match status" value="1"/>
</dbReference>
<gene>
    <name evidence="1" type="ORF">KJK29_24280</name>
</gene>
<name>A0ABX8FWJ6_9ACTN</name>
<proteinExistence type="predicted"/>
<protein>
    <submittedName>
        <fullName evidence="1">Uncharacterized protein</fullName>
    </submittedName>
</protein>
<dbReference type="Proteomes" id="UP000679629">
    <property type="component" value="Chromosome"/>
</dbReference>
<organism evidence="1 2">
    <name type="scientific">Streptomyces koelreuteriae</name>
    <dbReference type="NCBI Taxonomy" id="2838015"/>
    <lineage>
        <taxon>Bacteria</taxon>
        <taxon>Bacillati</taxon>
        <taxon>Actinomycetota</taxon>
        <taxon>Actinomycetes</taxon>
        <taxon>Kitasatosporales</taxon>
        <taxon>Streptomycetaceae</taxon>
        <taxon>Streptomyces</taxon>
    </lineage>
</organism>
<reference evidence="2" key="1">
    <citation type="submission" date="2021-05" db="EMBL/GenBank/DDBJ databases">
        <title>Direct Submission.</title>
        <authorList>
            <person name="Li K."/>
            <person name="Gao J."/>
        </authorList>
    </citation>
    <scope>NUCLEOTIDE SEQUENCE [LARGE SCALE GENOMIC DNA]</scope>
    <source>
        <strain evidence="2">MG62</strain>
    </source>
</reference>
<sequence>MADFLVNTTKAGDQVQPAVDAMLGTMYLELWTDESDFVVKGQFLGVQGNKLDAEFEVSTQPPEGPGVHPRWPSVLSAGFSGQFAVWLEAPFDTPGPSPSVKLQRFFEGEKAGPEVLVTAEADPKVPPSLTFMIDGGVLVTWASPRLDQRIRARRFTSEGAPATPEFTVSTTEGEHMKPAASVLQGGNWVVAWSTDPFAIGGRRLNLRFFDFEGNPLTGEIQPNVGHFTGVNGITLLDSGHFVVTRIESTVDSPLGKPQTTISASIFDGDGTEIVDFTAGTPQGFTRTSPALSHLPEGRFLMTWIEESADTFDTVPTVMAKICSETHGSLSDKVQVSSADSGKRFHTCAATAFGNGPESALITWDDDSHLDGDTGFGVRARAFHVADPGILVPA</sequence>
<dbReference type="EMBL" id="CP075896">
    <property type="protein sequence ID" value="QWB25428.1"/>
    <property type="molecule type" value="Genomic_DNA"/>
</dbReference>
<accession>A0ABX8FWJ6</accession>
<evidence type="ECO:0000313" key="1">
    <source>
        <dbReference type="EMBL" id="QWB25428.1"/>
    </source>
</evidence>
<dbReference type="RefSeq" id="WP_215121238.1">
    <property type="nucleotide sequence ID" value="NZ_CP075896.1"/>
</dbReference>
<evidence type="ECO:0000313" key="2">
    <source>
        <dbReference type="Proteomes" id="UP000679629"/>
    </source>
</evidence>
<keyword evidence="2" id="KW-1185">Reference proteome</keyword>